<comment type="caution">
    <text evidence="1">The sequence shown here is derived from an EMBL/GenBank/DDBJ whole genome shotgun (WGS) entry which is preliminary data.</text>
</comment>
<reference evidence="1" key="1">
    <citation type="submission" date="2021-06" db="EMBL/GenBank/DDBJ databases">
        <title>Parelaphostrongylus tenuis whole genome reference sequence.</title>
        <authorList>
            <person name="Garwood T.J."/>
            <person name="Larsen P.A."/>
            <person name="Fountain-Jones N.M."/>
            <person name="Garbe J.R."/>
            <person name="Macchietto M.G."/>
            <person name="Kania S.A."/>
            <person name="Gerhold R.W."/>
            <person name="Richards J.E."/>
            <person name="Wolf T.M."/>
        </authorList>
    </citation>
    <scope>NUCLEOTIDE SEQUENCE</scope>
    <source>
        <strain evidence="1">MNPRO001-30</strain>
        <tissue evidence="1">Meninges</tissue>
    </source>
</reference>
<dbReference type="Proteomes" id="UP001196413">
    <property type="component" value="Unassembled WGS sequence"/>
</dbReference>
<dbReference type="AlphaFoldDB" id="A0AAD5WLW9"/>
<accession>A0AAD5WLW9</accession>
<protein>
    <submittedName>
        <fullName evidence="1">Uncharacterized protein</fullName>
    </submittedName>
</protein>
<evidence type="ECO:0000313" key="2">
    <source>
        <dbReference type="Proteomes" id="UP001196413"/>
    </source>
</evidence>
<name>A0AAD5WLW9_PARTN</name>
<evidence type="ECO:0000313" key="1">
    <source>
        <dbReference type="EMBL" id="KAJ1374571.1"/>
    </source>
</evidence>
<proteinExistence type="predicted"/>
<organism evidence="1 2">
    <name type="scientific">Parelaphostrongylus tenuis</name>
    <name type="common">Meningeal worm</name>
    <dbReference type="NCBI Taxonomy" id="148309"/>
    <lineage>
        <taxon>Eukaryota</taxon>
        <taxon>Metazoa</taxon>
        <taxon>Ecdysozoa</taxon>
        <taxon>Nematoda</taxon>
        <taxon>Chromadorea</taxon>
        <taxon>Rhabditida</taxon>
        <taxon>Rhabditina</taxon>
        <taxon>Rhabditomorpha</taxon>
        <taxon>Strongyloidea</taxon>
        <taxon>Metastrongylidae</taxon>
        <taxon>Parelaphostrongylus</taxon>
    </lineage>
</organism>
<keyword evidence="2" id="KW-1185">Reference proteome</keyword>
<dbReference type="EMBL" id="JAHQIW010007469">
    <property type="protein sequence ID" value="KAJ1374571.1"/>
    <property type="molecule type" value="Genomic_DNA"/>
</dbReference>
<sequence>MEIVTHRLYLRVRFGVVIRKEGDSSLDKKTIQWRFFFQSCDSRVREFLCGFGKVIWAQDQSALLPVSRSQGNEKVDEPGMGNFRREKCQLLKLRNFAHRKTVLGTSSESYSSKIDEIPDTNVNLLLNFRWESV</sequence>
<gene>
    <name evidence="1" type="ORF">KIN20_037278</name>
</gene>